<evidence type="ECO:0000313" key="4">
    <source>
        <dbReference type="Proteomes" id="UP000002754"/>
    </source>
</evidence>
<dbReference type="EMBL" id="ALPT02000002">
    <property type="protein sequence ID" value="KGA99024.1"/>
    <property type="molecule type" value="Genomic_DNA"/>
</dbReference>
<dbReference type="STRING" id="1218173.BALCAV_0200915"/>
<reference evidence="2 4" key="1">
    <citation type="journal article" date="2014" name="Genome Announc.">
        <title>Draft Genome Sequence of Bacillus alcalophilus AV1934, a Classic Alkaliphile Isolated from Human Feces in 1934.</title>
        <authorList>
            <person name="Attie O."/>
            <person name="Jayaprakash A."/>
            <person name="Shah H."/>
            <person name="Paulsen I.T."/>
            <person name="Morino M."/>
            <person name="Takahashi Y."/>
            <person name="Narumi I."/>
            <person name="Sachidanandam R."/>
            <person name="Satoh K."/>
            <person name="Ito M."/>
            <person name="Krulwich T.A."/>
        </authorList>
    </citation>
    <scope>NUCLEOTIDE SEQUENCE [LARGE SCALE GENOMIC DNA]</scope>
    <source>
        <strain evidence="2 4">AV1934</strain>
    </source>
</reference>
<keyword evidence="1" id="KW-1133">Transmembrane helix</keyword>
<dbReference type="EMBL" id="JALP01000194">
    <property type="protein sequence ID" value="THG89835.1"/>
    <property type="molecule type" value="Genomic_DNA"/>
</dbReference>
<gene>
    <name evidence="3" type="ORF">AJ85_15125</name>
    <name evidence="2" type="ORF">BALCAV_0200915</name>
</gene>
<dbReference type="OrthoDB" id="2943404at2"/>
<keyword evidence="4" id="KW-1185">Reference proteome</keyword>
<sequence length="105" mass="12355">MEKIAFIMYQCFLFILLLLTNLFLSPFIKPPLSYIDLVAGVLQGVIWLIVIYFITVLYKRSSMRLRNKVFCSITSFILAIIFIVALENIWFEIKGEMLFNVLFFN</sequence>
<organism evidence="2 4">
    <name type="scientific">Alkalihalobacillus alcalophilus ATCC 27647 = CGMCC 1.3604</name>
    <dbReference type="NCBI Taxonomy" id="1218173"/>
    <lineage>
        <taxon>Bacteria</taxon>
        <taxon>Bacillati</taxon>
        <taxon>Bacillota</taxon>
        <taxon>Bacilli</taxon>
        <taxon>Bacillales</taxon>
        <taxon>Bacillaceae</taxon>
        <taxon>Alkalihalobacillus</taxon>
    </lineage>
</organism>
<name>A0A094WMN3_ALKAL</name>
<protein>
    <submittedName>
        <fullName evidence="2">Uncharacterized protein</fullName>
    </submittedName>
</protein>
<reference evidence="3 5" key="2">
    <citation type="submission" date="2014-01" db="EMBL/GenBank/DDBJ databases">
        <title>Draft genome sequencing of Bacillus alcalophilus CGMCC 1.3604.</title>
        <authorList>
            <person name="Yang J."/>
            <person name="Diao L."/>
            <person name="Yang S."/>
        </authorList>
    </citation>
    <scope>NUCLEOTIDE SEQUENCE [LARGE SCALE GENOMIC DNA]</scope>
    <source>
        <strain evidence="3 5">CGMCC 1.3604</strain>
    </source>
</reference>
<evidence type="ECO:0000313" key="5">
    <source>
        <dbReference type="Proteomes" id="UP000297014"/>
    </source>
</evidence>
<comment type="caution">
    <text evidence="2">The sequence shown here is derived from an EMBL/GenBank/DDBJ whole genome shotgun (WGS) entry which is preliminary data.</text>
</comment>
<evidence type="ECO:0000313" key="3">
    <source>
        <dbReference type="EMBL" id="THG89835.1"/>
    </source>
</evidence>
<dbReference type="RefSeq" id="WP_003324551.1">
    <property type="nucleotide sequence ID" value="NZ_ALPT02000002.1"/>
</dbReference>
<dbReference type="Proteomes" id="UP000297014">
    <property type="component" value="Unassembled WGS sequence"/>
</dbReference>
<keyword evidence="1" id="KW-0472">Membrane</keyword>
<evidence type="ECO:0000256" key="1">
    <source>
        <dbReference type="SAM" id="Phobius"/>
    </source>
</evidence>
<feature type="transmembrane region" description="Helical" evidence="1">
    <location>
        <begin position="69"/>
        <end position="91"/>
    </location>
</feature>
<dbReference type="AlphaFoldDB" id="A0A094WMN3"/>
<evidence type="ECO:0000313" key="2">
    <source>
        <dbReference type="EMBL" id="KGA99024.1"/>
    </source>
</evidence>
<feature type="transmembrane region" description="Helical" evidence="1">
    <location>
        <begin position="7"/>
        <end position="28"/>
    </location>
</feature>
<keyword evidence="1" id="KW-0812">Transmembrane</keyword>
<proteinExistence type="predicted"/>
<feature type="transmembrane region" description="Helical" evidence="1">
    <location>
        <begin position="34"/>
        <end position="57"/>
    </location>
</feature>
<accession>A0A094WMN3</accession>
<dbReference type="eggNOG" id="ENOG5030D9Z">
    <property type="taxonomic scope" value="Bacteria"/>
</dbReference>
<dbReference type="Proteomes" id="UP000002754">
    <property type="component" value="Unassembled WGS sequence"/>
</dbReference>